<gene>
    <name evidence="1" type="ORF">MJG53_013218</name>
</gene>
<name>A0ACB9UHW2_9CETA</name>
<evidence type="ECO:0000313" key="1">
    <source>
        <dbReference type="EMBL" id="KAI4571112.1"/>
    </source>
</evidence>
<dbReference type="EMBL" id="CM043041">
    <property type="protein sequence ID" value="KAI4571112.1"/>
    <property type="molecule type" value="Genomic_DNA"/>
</dbReference>
<reference evidence="1" key="1">
    <citation type="submission" date="2022-03" db="EMBL/GenBank/DDBJ databases">
        <title>Genomic analyses of argali, domestic sheep and their hybrids provide insights into chromosomal evolution, heterosis and genetic basis of agronomic traits.</title>
        <authorList>
            <person name="Li M."/>
        </authorList>
    </citation>
    <scope>NUCLEOTIDE SEQUENCE</scope>
    <source>
        <strain evidence="1">F1 hybrid</strain>
    </source>
</reference>
<comment type="caution">
    <text evidence="1">The sequence shown here is derived from an EMBL/GenBank/DDBJ whole genome shotgun (WGS) entry which is preliminary data.</text>
</comment>
<keyword evidence="2" id="KW-1185">Reference proteome</keyword>
<evidence type="ECO:0000313" key="2">
    <source>
        <dbReference type="Proteomes" id="UP001057279"/>
    </source>
</evidence>
<organism evidence="1 2">
    <name type="scientific">Ovis ammon polii x Ovis aries</name>
    <dbReference type="NCBI Taxonomy" id="2918886"/>
    <lineage>
        <taxon>Eukaryota</taxon>
        <taxon>Metazoa</taxon>
        <taxon>Chordata</taxon>
        <taxon>Craniata</taxon>
        <taxon>Vertebrata</taxon>
        <taxon>Euteleostomi</taxon>
        <taxon>Mammalia</taxon>
        <taxon>Eutheria</taxon>
        <taxon>Laurasiatheria</taxon>
        <taxon>Artiodactyla</taxon>
        <taxon>Ruminantia</taxon>
        <taxon>Pecora</taxon>
        <taxon>Bovidae</taxon>
        <taxon>Caprinae</taxon>
        <taxon>Ovis</taxon>
    </lineage>
</organism>
<protein>
    <submittedName>
        <fullName evidence="1">Uncharacterized protein</fullName>
    </submittedName>
</protein>
<accession>A0ACB9UHW2</accession>
<dbReference type="Proteomes" id="UP001057279">
    <property type="component" value="Linkage Group LG16"/>
</dbReference>
<proteinExistence type="predicted"/>
<sequence length="1928" mass="209292">MLCQGVHRFGQKLVRRRLLEPREGFERPKAGHLNTLDLVALGVGSTLGAGVYILVGEVAVYEAGPATVICFFAAGLSTILSGLCYAELAAWVPRPGSAYLYSYATMGQLCAFIIGWNLILSFVMATACEARAWSYAFDSLIGNRISQAFQETFSLHVPYFLATYVDFFAFVLVLLLTGLLVLGVHESALVNKVFTSLNILVLSFIILSGIIKGDLHNWKLTNQDYSLNTSGYGDISRLGPLGSGGFVPFGFEGILHGAATCFYAFVGFDVIATTGGEVPNPHRSIPLGIVISLSICFLACFGVSAALTLMVPYYQIQLESPLPQAFLHVGWGPARYVVAVGALCALTSSLLGTMFPMPRLVCAMAEDKLLFRGLARIYTCTGTPILAIIFAGSLTGVMTLLFELSDLVDLVSTAMLLAYSLVAFSVLVLRYQSDQNLSNNEATEEEIDISLLEASQFEPGPEARSSNILKSLWCPSNTIPTLKSGQIVYWCAFLLVLLLAILSLVLAQWPSQVFSGDPVLTPVAVLLLLLITGVTVIIWRQPQSPSPVYFKVPALPVLPLVSIFVNISLMMQMDTGTWTLFGIWMGIGVLALLFDLLDIVEPMLIGVLLAYSLGTFSVLVLCGPDPGDPLLTTVAVLLLLLLITGVTVFIWRQPQSPSPLHFKRPKECNRQEAISENRPDSGRGRPQTGALAPPSGTPETGFQEAPWMLRQYVHQFGQKLVRRRRLGPREASDRCTARRLNTLDLIALGVGGTLGNGMYILVGQVSVYEAGPAIVICYLLACLSTLLSGLCYAELAARVPCSGSAYLYSYVTMGQLCAFITGWNLILSYVMGTACVSRAWSTAFDSLIGNHISQAFQGTLSLNVPYFQATYADFFALGLVLLLTGLLFLGARESTLVNKVFTGVNLLVLSFTILSGFIKGDLHNWKLTEEDYRLATSGSSDAYSLGPLGSGGFLPFGFEGILQGAATCVYAFVGFDVIATTGKEAQDPRRSIPLGIVITIFIGFLAYFGVSAALTLMVPYYQIQPQSPLLQAFLHVGWNPARYVVAVGTLCALTSSLLGTMFTMPRLIYAMAEDGLLFRGLAQLHGRRGTPIWAILVSGMLAAVLALLLELIDLVYLVSIGTLLVYSLVAFSVLVLRYQPEQNLSKNEKIDDEIDISQWEASPWEPASEAGTSRTLKTLWFPTGTTPTLKSGHIVYGCASLLVLLLIILSLVLAQWPSQVFSGDPVLTTVAVLLLLLITGVTVIIWRQPQDPTALHFKAGRPHYGLQNLQSQGTCPDPSGGAGVTWRTVTWADSHAQEKIRRMLCQDVHQFGQKLVRRRRLEPREESERGRAHCLNTIDLTALGVSGTLGAGVYIVVGEVAVYEAGPAIVICFLLAGLSTLLSGLCYAELVARVPRSGSAYLYSYVTMGELCAFIIGWNLILSFVIGTASEAKAWSIAFDSLIGNHISQAFQGTFSPYMPYFLARHPDFFALLLVLLLTGLLVLGLQESVMLNKVFAFLNLAILIFIIVSGFIKGDLHNWNLTEQDYTLNTSASTDTSSLGPLGAGGFTPFGIEGILHGIATCIYAFDGFDVIATTGVEARNPRLSIPISIVVTIFICFLVYVGGSAALTLMVPYYQIHPESLLPQAFLGVGWGPLRCVLAALTICALSSSLLGTMFPMFRVIYTMAEDGLLFRRLAQIHARTRTAIWTILASGSLAAVMALLLELTDLADLMSTGTLLAYSLVAFSALVLRYQPEQNLSQNETAEEEIDFSQLEARPLQSVPEAENARILKTLWFPPSTIPTRKSGRIVYGCAFLLVLLLMVLSVILALLTSRVFSGLSVYTTVAVLLLLIIGVTAIILRQPQNPSPLHCKVLCWPILPLVSIFVNVYLMMQMNTRTWVQFGLWMGIGSVIYFGFGIRHSLGENDDQQPPASSPHMLDGNIPDDESS</sequence>